<dbReference type="InterPro" id="IPR006578">
    <property type="entry name" value="MADF-dom"/>
</dbReference>
<dbReference type="OrthoDB" id="8038273at2759"/>
<reference evidence="4 5" key="1">
    <citation type="journal article" date="2007" name="Nature">
        <title>Evolution of genes and genomes on the Drosophila phylogeny.</title>
        <authorList>
            <consortium name="Drosophila 12 Genomes Consortium"/>
            <person name="Clark A.G."/>
            <person name="Eisen M.B."/>
            <person name="Smith D.R."/>
            <person name="Bergman C.M."/>
            <person name="Oliver B."/>
            <person name="Markow T.A."/>
            <person name="Kaufman T.C."/>
            <person name="Kellis M."/>
            <person name="Gelbart W."/>
            <person name="Iyer V.N."/>
            <person name="Pollard D.A."/>
            <person name="Sackton T.B."/>
            <person name="Larracuente A.M."/>
            <person name="Singh N.D."/>
            <person name="Abad J.P."/>
            <person name="Abt D.N."/>
            <person name="Adryan B."/>
            <person name="Aguade M."/>
            <person name="Akashi H."/>
            <person name="Anderson W.W."/>
            <person name="Aquadro C.F."/>
            <person name="Ardell D.H."/>
            <person name="Arguello R."/>
            <person name="Artieri C.G."/>
            <person name="Barbash D.A."/>
            <person name="Barker D."/>
            <person name="Barsanti P."/>
            <person name="Batterham P."/>
            <person name="Batzoglou S."/>
            <person name="Begun D."/>
            <person name="Bhutkar A."/>
            <person name="Blanco E."/>
            <person name="Bosak S.A."/>
            <person name="Bradley R.K."/>
            <person name="Brand A.D."/>
            <person name="Brent M.R."/>
            <person name="Brooks A.N."/>
            <person name="Brown R.H."/>
            <person name="Butlin R.K."/>
            <person name="Caggese C."/>
            <person name="Calvi B.R."/>
            <person name="Bernardo de Carvalho A."/>
            <person name="Caspi A."/>
            <person name="Castrezana S."/>
            <person name="Celniker S.E."/>
            <person name="Chang J.L."/>
            <person name="Chapple C."/>
            <person name="Chatterji S."/>
            <person name="Chinwalla A."/>
            <person name="Civetta A."/>
            <person name="Clifton S.W."/>
            <person name="Comeron J.M."/>
            <person name="Costello J.C."/>
            <person name="Coyne J.A."/>
            <person name="Daub J."/>
            <person name="David R.G."/>
            <person name="Delcher A.L."/>
            <person name="Delehaunty K."/>
            <person name="Do C.B."/>
            <person name="Ebling H."/>
            <person name="Edwards K."/>
            <person name="Eickbush T."/>
            <person name="Evans J.D."/>
            <person name="Filipski A."/>
            <person name="Findeiss S."/>
            <person name="Freyhult E."/>
            <person name="Fulton L."/>
            <person name="Fulton R."/>
            <person name="Garcia A.C."/>
            <person name="Gardiner A."/>
            <person name="Garfield D.A."/>
            <person name="Garvin B.E."/>
            <person name="Gibson G."/>
            <person name="Gilbert D."/>
            <person name="Gnerre S."/>
            <person name="Godfrey J."/>
            <person name="Good R."/>
            <person name="Gotea V."/>
            <person name="Gravely B."/>
            <person name="Greenberg A.J."/>
            <person name="Griffiths-Jones S."/>
            <person name="Gross S."/>
            <person name="Guigo R."/>
            <person name="Gustafson E.A."/>
            <person name="Haerty W."/>
            <person name="Hahn M.W."/>
            <person name="Halligan D.L."/>
            <person name="Halpern A.L."/>
            <person name="Halter G.M."/>
            <person name="Han M.V."/>
            <person name="Heger A."/>
            <person name="Hillier L."/>
            <person name="Hinrichs A.S."/>
            <person name="Holmes I."/>
            <person name="Hoskins R.A."/>
            <person name="Hubisz M.J."/>
            <person name="Hultmark D."/>
            <person name="Huntley M.A."/>
            <person name="Jaffe D.B."/>
            <person name="Jagadeeshan S."/>
            <person name="Jeck W.R."/>
            <person name="Johnson J."/>
            <person name="Jones C.D."/>
            <person name="Jordan W.C."/>
            <person name="Karpen G.H."/>
            <person name="Kataoka E."/>
            <person name="Keightley P.D."/>
            <person name="Kheradpour P."/>
            <person name="Kirkness E.F."/>
            <person name="Koerich L.B."/>
            <person name="Kristiansen K."/>
            <person name="Kudrna D."/>
            <person name="Kulathinal R.J."/>
            <person name="Kumar S."/>
            <person name="Kwok R."/>
            <person name="Lander E."/>
            <person name="Langley C.H."/>
            <person name="Lapoint R."/>
            <person name="Lazzaro B.P."/>
            <person name="Lee S.J."/>
            <person name="Levesque L."/>
            <person name="Li R."/>
            <person name="Lin C.F."/>
            <person name="Lin M.F."/>
            <person name="Lindblad-Toh K."/>
            <person name="Llopart A."/>
            <person name="Long M."/>
            <person name="Low L."/>
            <person name="Lozovsky E."/>
            <person name="Lu J."/>
            <person name="Luo M."/>
            <person name="Machado C.A."/>
            <person name="Makalowski W."/>
            <person name="Marzo M."/>
            <person name="Matsuda M."/>
            <person name="Matzkin L."/>
            <person name="McAllister B."/>
            <person name="McBride C.S."/>
            <person name="McKernan B."/>
            <person name="McKernan K."/>
            <person name="Mendez-Lago M."/>
            <person name="Minx P."/>
            <person name="Mollenhauer M.U."/>
            <person name="Montooth K."/>
            <person name="Mount S.M."/>
            <person name="Mu X."/>
            <person name="Myers E."/>
            <person name="Negre B."/>
            <person name="Newfeld S."/>
            <person name="Nielsen R."/>
            <person name="Noor M.A."/>
            <person name="O'Grady P."/>
            <person name="Pachter L."/>
            <person name="Papaceit M."/>
            <person name="Parisi M.J."/>
            <person name="Parisi M."/>
            <person name="Parts L."/>
            <person name="Pedersen J.S."/>
            <person name="Pesole G."/>
            <person name="Phillippy A.M."/>
            <person name="Ponting C.P."/>
            <person name="Pop M."/>
            <person name="Porcelli D."/>
            <person name="Powell J.R."/>
            <person name="Prohaska S."/>
            <person name="Pruitt K."/>
            <person name="Puig M."/>
            <person name="Quesneville H."/>
            <person name="Ram K.R."/>
            <person name="Rand D."/>
            <person name="Rasmussen M.D."/>
            <person name="Reed L.K."/>
            <person name="Reenan R."/>
            <person name="Reily A."/>
            <person name="Remington K.A."/>
            <person name="Rieger T.T."/>
            <person name="Ritchie M.G."/>
            <person name="Robin C."/>
            <person name="Rogers Y.H."/>
            <person name="Rohde C."/>
            <person name="Rozas J."/>
            <person name="Rubenfield M.J."/>
            <person name="Ruiz A."/>
            <person name="Russo S."/>
            <person name="Salzberg S.L."/>
            <person name="Sanchez-Gracia A."/>
            <person name="Saranga D.J."/>
            <person name="Sato H."/>
            <person name="Schaeffer S.W."/>
            <person name="Schatz M.C."/>
            <person name="Schlenke T."/>
            <person name="Schwartz R."/>
            <person name="Segarra C."/>
            <person name="Singh R.S."/>
            <person name="Sirot L."/>
            <person name="Sirota M."/>
            <person name="Sisneros N.B."/>
            <person name="Smith C.D."/>
            <person name="Smith T.F."/>
            <person name="Spieth J."/>
            <person name="Stage D.E."/>
            <person name="Stark A."/>
            <person name="Stephan W."/>
            <person name="Strausberg R.L."/>
            <person name="Strempel S."/>
            <person name="Sturgill D."/>
            <person name="Sutton G."/>
            <person name="Sutton G.G."/>
            <person name="Tao W."/>
            <person name="Teichmann S."/>
            <person name="Tobari Y.N."/>
            <person name="Tomimura Y."/>
            <person name="Tsolas J.M."/>
            <person name="Valente V.L."/>
            <person name="Venter E."/>
            <person name="Venter J.C."/>
            <person name="Vicario S."/>
            <person name="Vieira F.G."/>
            <person name="Vilella A.J."/>
            <person name="Villasante A."/>
            <person name="Walenz B."/>
            <person name="Wang J."/>
            <person name="Wasserman M."/>
            <person name="Watts T."/>
            <person name="Wilson D."/>
            <person name="Wilson R.K."/>
            <person name="Wing R.A."/>
            <person name="Wolfner M.F."/>
            <person name="Wong A."/>
            <person name="Wong G.K."/>
            <person name="Wu C.I."/>
            <person name="Wu G."/>
            <person name="Yamamoto D."/>
            <person name="Yang H.P."/>
            <person name="Yang S.P."/>
            <person name="Yorke J.A."/>
            <person name="Yoshida K."/>
            <person name="Zdobnov E."/>
            <person name="Zhang P."/>
            <person name="Zhang Y."/>
            <person name="Zimin A.V."/>
            <person name="Baldwin J."/>
            <person name="Abdouelleil A."/>
            <person name="Abdulkadir J."/>
            <person name="Abebe A."/>
            <person name="Abera B."/>
            <person name="Abreu J."/>
            <person name="Acer S.C."/>
            <person name="Aftuck L."/>
            <person name="Alexander A."/>
            <person name="An P."/>
            <person name="Anderson E."/>
            <person name="Anderson S."/>
            <person name="Arachi H."/>
            <person name="Azer M."/>
            <person name="Bachantsang P."/>
            <person name="Barry A."/>
            <person name="Bayul T."/>
            <person name="Berlin A."/>
            <person name="Bessette D."/>
            <person name="Bloom T."/>
            <person name="Blye J."/>
            <person name="Boguslavskiy L."/>
            <person name="Bonnet C."/>
            <person name="Boukhgalter B."/>
            <person name="Bourzgui I."/>
            <person name="Brown A."/>
            <person name="Cahill P."/>
            <person name="Channer S."/>
            <person name="Cheshatsang Y."/>
            <person name="Chuda L."/>
            <person name="Citroen M."/>
            <person name="Collymore A."/>
            <person name="Cooke P."/>
            <person name="Costello M."/>
            <person name="D'Aco K."/>
            <person name="Daza R."/>
            <person name="De Haan G."/>
            <person name="DeGray S."/>
            <person name="DeMaso C."/>
            <person name="Dhargay N."/>
            <person name="Dooley K."/>
            <person name="Dooley E."/>
            <person name="Doricent M."/>
            <person name="Dorje P."/>
            <person name="Dorjee K."/>
            <person name="Dupes A."/>
            <person name="Elong R."/>
            <person name="Falk J."/>
            <person name="Farina A."/>
            <person name="Faro S."/>
            <person name="Ferguson D."/>
            <person name="Fisher S."/>
            <person name="Foley C.D."/>
            <person name="Franke A."/>
            <person name="Friedrich D."/>
            <person name="Gadbois L."/>
            <person name="Gearin G."/>
            <person name="Gearin C.R."/>
            <person name="Giannoukos G."/>
            <person name="Goode T."/>
            <person name="Graham J."/>
            <person name="Grandbois E."/>
            <person name="Grewal S."/>
            <person name="Gyaltsen K."/>
            <person name="Hafez N."/>
            <person name="Hagos B."/>
            <person name="Hall J."/>
            <person name="Henson C."/>
            <person name="Hollinger A."/>
            <person name="Honan T."/>
            <person name="Huard M.D."/>
            <person name="Hughes L."/>
            <person name="Hurhula B."/>
            <person name="Husby M.E."/>
            <person name="Kamat A."/>
            <person name="Kanga B."/>
            <person name="Kashin S."/>
            <person name="Khazanovich D."/>
            <person name="Kisner P."/>
            <person name="Lance K."/>
            <person name="Lara M."/>
            <person name="Lee W."/>
            <person name="Lennon N."/>
            <person name="Letendre F."/>
            <person name="LeVine R."/>
            <person name="Lipovsky A."/>
            <person name="Liu X."/>
            <person name="Liu J."/>
            <person name="Liu S."/>
            <person name="Lokyitsang T."/>
            <person name="Lokyitsang Y."/>
            <person name="Lubonja R."/>
            <person name="Lui A."/>
            <person name="MacDonald P."/>
            <person name="Magnisalis V."/>
            <person name="Maru K."/>
            <person name="Matthews C."/>
            <person name="McCusker W."/>
            <person name="McDonough S."/>
            <person name="Mehta T."/>
            <person name="Meldrim J."/>
            <person name="Meneus L."/>
            <person name="Mihai O."/>
            <person name="Mihalev A."/>
            <person name="Mihova T."/>
            <person name="Mittelman R."/>
            <person name="Mlenga V."/>
            <person name="Montmayeur A."/>
            <person name="Mulrain L."/>
            <person name="Navidi A."/>
            <person name="Naylor J."/>
            <person name="Negash T."/>
            <person name="Nguyen T."/>
            <person name="Nguyen N."/>
            <person name="Nicol R."/>
            <person name="Norbu C."/>
            <person name="Norbu N."/>
            <person name="Novod N."/>
            <person name="O'Neill B."/>
            <person name="Osman S."/>
            <person name="Markiewicz E."/>
            <person name="Oyono O.L."/>
            <person name="Patti C."/>
            <person name="Phunkhang P."/>
            <person name="Pierre F."/>
            <person name="Priest M."/>
            <person name="Raghuraman S."/>
            <person name="Rege F."/>
            <person name="Reyes R."/>
            <person name="Rise C."/>
            <person name="Rogov P."/>
            <person name="Ross K."/>
            <person name="Ryan E."/>
            <person name="Settipalli S."/>
            <person name="Shea T."/>
            <person name="Sherpa N."/>
            <person name="Shi L."/>
            <person name="Shih D."/>
            <person name="Sparrow T."/>
            <person name="Spaulding J."/>
            <person name="Stalker J."/>
            <person name="Stange-Thomann N."/>
            <person name="Stavropoulos S."/>
            <person name="Stone C."/>
            <person name="Strader C."/>
            <person name="Tesfaye S."/>
            <person name="Thomson T."/>
            <person name="Thoulutsang Y."/>
            <person name="Thoulutsang D."/>
            <person name="Topham K."/>
            <person name="Topping I."/>
            <person name="Tsamla T."/>
            <person name="Vassiliev H."/>
            <person name="Vo A."/>
            <person name="Wangchuk T."/>
            <person name="Wangdi T."/>
            <person name="Weiand M."/>
            <person name="Wilkinson J."/>
            <person name="Wilson A."/>
            <person name="Yadav S."/>
            <person name="Young G."/>
            <person name="Yu Q."/>
            <person name="Zembek L."/>
            <person name="Zhong D."/>
            <person name="Zimmer A."/>
            <person name="Zwirko Z."/>
            <person name="Jaffe D.B."/>
            <person name="Alvarez P."/>
            <person name="Brockman W."/>
            <person name="Butler J."/>
            <person name="Chin C."/>
            <person name="Gnerre S."/>
            <person name="Grabherr M."/>
            <person name="Kleber M."/>
            <person name="Mauceli E."/>
            <person name="MacCallum I."/>
        </authorList>
    </citation>
    <scope>NUCLEOTIDE SEQUENCE [LARGE SCALE GENOMIC DNA]</scope>
    <source>
        <strain evidence="5">Tucson 14030-0811.24</strain>
    </source>
</reference>
<dbReference type="HOGENOM" id="CLU_067915_2_0_1"/>
<evidence type="ECO:0000259" key="2">
    <source>
        <dbReference type="PROSITE" id="PS51029"/>
    </source>
</evidence>
<dbReference type="GO" id="GO:0003677">
    <property type="term" value="F:DNA binding"/>
    <property type="evidence" value="ECO:0007669"/>
    <property type="project" value="InterPro"/>
</dbReference>
<evidence type="ECO:0008006" key="6">
    <source>
        <dbReference type="Google" id="ProtNLM"/>
    </source>
</evidence>
<dbReference type="KEGG" id="dwi:6647901"/>
<dbReference type="GO" id="GO:0006357">
    <property type="term" value="P:regulation of transcription by RNA polymerase II"/>
    <property type="evidence" value="ECO:0007669"/>
    <property type="project" value="TreeGrafter"/>
</dbReference>
<feature type="domain" description="MADF" evidence="2">
    <location>
        <begin position="20"/>
        <end position="118"/>
    </location>
</feature>
<dbReference type="PROSITE" id="PS51031">
    <property type="entry name" value="BESS"/>
    <property type="match status" value="1"/>
</dbReference>
<dbReference type="STRING" id="7260.B4NB30"/>
<name>B4NB30_DROWI</name>
<dbReference type="GO" id="GO:0005634">
    <property type="term" value="C:nucleus"/>
    <property type="evidence" value="ECO:0007669"/>
    <property type="project" value="UniProtKB-SubCell"/>
</dbReference>
<evidence type="ECO:0000313" key="5">
    <source>
        <dbReference type="Proteomes" id="UP000007798"/>
    </source>
</evidence>
<keyword evidence="1" id="KW-0539">Nucleus</keyword>
<organism evidence="4 5">
    <name type="scientific">Drosophila willistoni</name>
    <name type="common">Fruit fly</name>
    <dbReference type="NCBI Taxonomy" id="7260"/>
    <lineage>
        <taxon>Eukaryota</taxon>
        <taxon>Metazoa</taxon>
        <taxon>Ecdysozoa</taxon>
        <taxon>Arthropoda</taxon>
        <taxon>Hexapoda</taxon>
        <taxon>Insecta</taxon>
        <taxon>Pterygota</taxon>
        <taxon>Neoptera</taxon>
        <taxon>Endopterygota</taxon>
        <taxon>Diptera</taxon>
        <taxon>Brachycera</taxon>
        <taxon>Muscomorpha</taxon>
        <taxon>Ephydroidea</taxon>
        <taxon>Drosophilidae</taxon>
        <taxon>Drosophila</taxon>
        <taxon>Sophophora</taxon>
    </lineage>
</organism>
<dbReference type="AlphaFoldDB" id="B4NB30"/>
<dbReference type="EMBL" id="CH964232">
    <property type="protein sequence ID" value="EDW80994.2"/>
    <property type="molecule type" value="Genomic_DNA"/>
</dbReference>
<accession>B4NB30</accession>
<dbReference type="InterPro" id="IPR004210">
    <property type="entry name" value="BESS_motif"/>
</dbReference>
<evidence type="ECO:0000259" key="3">
    <source>
        <dbReference type="PROSITE" id="PS51031"/>
    </source>
</evidence>
<dbReference type="GO" id="GO:0005667">
    <property type="term" value="C:transcription regulator complex"/>
    <property type="evidence" value="ECO:0007669"/>
    <property type="project" value="TreeGrafter"/>
</dbReference>
<proteinExistence type="predicted"/>
<evidence type="ECO:0000313" key="4">
    <source>
        <dbReference type="EMBL" id="EDW80994.2"/>
    </source>
</evidence>
<dbReference type="SMART" id="SM00595">
    <property type="entry name" value="MADF"/>
    <property type="match status" value="1"/>
</dbReference>
<feature type="domain" description="BESS" evidence="3">
    <location>
        <begin position="357"/>
        <end position="396"/>
    </location>
</feature>
<dbReference type="InParanoid" id="B4NB30"/>
<dbReference type="PROSITE" id="PS51029">
    <property type="entry name" value="MADF"/>
    <property type="match status" value="1"/>
</dbReference>
<dbReference type="FunCoup" id="B4NB30">
    <property type="interactions" value="213"/>
</dbReference>
<gene>
    <name evidence="4" type="primary">Dwil\GK11258</name>
    <name evidence="4" type="ORF">Dwil_GK11258</name>
</gene>
<dbReference type="PANTHER" id="PTHR12243">
    <property type="entry name" value="MADF DOMAIN TRANSCRIPTION FACTOR"/>
    <property type="match status" value="1"/>
</dbReference>
<dbReference type="Pfam" id="PF02944">
    <property type="entry name" value="BESS"/>
    <property type="match status" value="1"/>
</dbReference>
<keyword evidence="5" id="KW-1185">Reference proteome</keyword>
<dbReference type="PANTHER" id="PTHR12243:SF64">
    <property type="entry name" value="DORSAL INTERACTING PROTEIN 3-RELATED"/>
    <property type="match status" value="1"/>
</dbReference>
<dbReference type="Pfam" id="PF10545">
    <property type="entry name" value="MADF_DNA_bdg"/>
    <property type="match status" value="1"/>
</dbReference>
<comment type="subcellular location">
    <subcellularLocation>
        <location evidence="1">Nucleus</location>
    </subcellularLocation>
</comment>
<protein>
    <recommendedName>
        <fullName evidence="6">MADF domain-containing protein</fullName>
    </recommendedName>
</protein>
<dbReference type="Proteomes" id="UP000007798">
    <property type="component" value="Unassembled WGS sequence"/>
</dbReference>
<dbReference type="InterPro" id="IPR039353">
    <property type="entry name" value="TF_Adf1"/>
</dbReference>
<evidence type="ECO:0000256" key="1">
    <source>
        <dbReference type="PROSITE-ProRule" id="PRU00371"/>
    </source>
</evidence>
<sequence>MGNHKVLRTAGTAARYSMYEFIDAIRSQRIIWDRRHPNFHNRALRDKSWQQIGQELCNNFDLASATERQEIVKTLLKRWKNTRDSYLRINRLRQSGEDVGRASYIYEKELRFLLDAKAETEEDEETSPKKTTALVKRKRGKSLILKAINKRKSHAQNSESITDYKNEIIEADSQHSEIDEFCSSSTEDAEEGADVIVDPCSSSIIEFALESDTDVNTSPTKPTFATSKTPDSYIYEKELRFLLDAKAATQEDKETSPNTKTTSLAKRKRAKSIILQASNKRKSQTQNTESMESISDHQKAIIETDRHSVIDEFSTSTEVVDEIVDPCSGSIIEFALESDNDANSSFSEPTLDASTNPDPDQAFFDSIKPHMQLMSNARKLDFQIEVLQLLRNFNPN</sequence>